<keyword evidence="1" id="KW-1133">Transmembrane helix</keyword>
<dbReference type="RefSeq" id="WP_132209078.1">
    <property type="nucleotide sequence ID" value="NZ_SLWN01000003.1"/>
</dbReference>
<keyword evidence="1" id="KW-0472">Membrane</keyword>
<protein>
    <submittedName>
        <fullName evidence="3">Putative Flp pilus-assembly TadE/G-like protein</fullName>
    </submittedName>
</protein>
<keyword evidence="4" id="KW-1185">Reference proteome</keyword>
<reference evidence="3 4" key="1">
    <citation type="journal article" date="2015" name="Stand. Genomic Sci.">
        <title>Genomic Encyclopedia of Bacterial and Archaeal Type Strains, Phase III: the genomes of soil and plant-associated and newly described type strains.</title>
        <authorList>
            <person name="Whitman W.B."/>
            <person name="Woyke T."/>
            <person name="Klenk H.P."/>
            <person name="Zhou Y."/>
            <person name="Lilburn T.G."/>
            <person name="Beck B.J."/>
            <person name="De Vos P."/>
            <person name="Vandamme P."/>
            <person name="Eisen J.A."/>
            <person name="Garrity G."/>
            <person name="Hugenholtz P."/>
            <person name="Kyrpides N.C."/>
        </authorList>
    </citation>
    <scope>NUCLEOTIDE SEQUENCE [LARGE SCALE GENOMIC DNA]</scope>
    <source>
        <strain evidence="3 4">VKM Ac-2572</strain>
    </source>
</reference>
<evidence type="ECO:0000313" key="4">
    <source>
        <dbReference type="Proteomes" id="UP000294508"/>
    </source>
</evidence>
<accession>A0A4R2HRL6</accession>
<name>A0A4R2HRL6_9ACTN</name>
<keyword evidence="1" id="KW-0812">Transmembrane</keyword>
<dbReference type="AlphaFoldDB" id="A0A4R2HRL6"/>
<feature type="domain" description="Putative Flp pilus-assembly TadG-like N-terminal" evidence="2">
    <location>
        <begin position="15"/>
        <end position="62"/>
    </location>
</feature>
<proteinExistence type="predicted"/>
<organism evidence="3 4">
    <name type="scientific">Kribbella steppae</name>
    <dbReference type="NCBI Taxonomy" id="2512223"/>
    <lineage>
        <taxon>Bacteria</taxon>
        <taxon>Bacillati</taxon>
        <taxon>Actinomycetota</taxon>
        <taxon>Actinomycetes</taxon>
        <taxon>Propionibacteriales</taxon>
        <taxon>Kribbellaceae</taxon>
        <taxon>Kribbella</taxon>
    </lineage>
</organism>
<evidence type="ECO:0000256" key="1">
    <source>
        <dbReference type="SAM" id="Phobius"/>
    </source>
</evidence>
<comment type="caution">
    <text evidence="3">The sequence shown here is derived from an EMBL/GenBank/DDBJ whole genome shotgun (WGS) entry which is preliminary data.</text>
</comment>
<sequence>MRKLIQRIRGRDQRGSATVFMLGFAAVLMVGAGLVVDGGLALNARSRLTDDAEQAARAGANAIDVTALRDRGELVVDPNQARSAAAGFLADRGYQNISVSVNGNRVTASAESTADTAILGLIGIGSFTVRGDAVAEPETGIG</sequence>
<evidence type="ECO:0000259" key="2">
    <source>
        <dbReference type="Pfam" id="PF13400"/>
    </source>
</evidence>
<dbReference type="OrthoDB" id="3823775at2"/>
<dbReference type="InterPro" id="IPR028087">
    <property type="entry name" value="Tad_N"/>
</dbReference>
<evidence type="ECO:0000313" key="3">
    <source>
        <dbReference type="EMBL" id="TCO33639.1"/>
    </source>
</evidence>
<feature type="transmembrane region" description="Helical" evidence="1">
    <location>
        <begin position="20"/>
        <end position="42"/>
    </location>
</feature>
<dbReference type="EMBL" id="SLWN01000003">
    <property type="protein sequence ID" value="TCO33639.1"/>
    <property type="molecule type" value="Genomic_DNA"/>
</dbReference>
<dbReference type="Pfam" id="PF13400">
    <property type="entry name" value="Tad"/>
    <property type="match status" value="1"/>
</dbReference>
<dbReference type="Proteomes" id="UP000294508">
    <property type="component" value="Unassembled WGS sequence"/>
</dbReference>
<gene>
    <name evidence="3" type="ORF">EV652_103641</name>
</gene>